<dbReference type="Gene3D" id="2.160.20.20">
    <property type="match status" value="1"/>
</dbReference>
<keyword evidence="6" id="KW-0472">Membrane</keyword>
<dbReference type="InterPro" id="IPR003991">
    <property type="entry name" value="Pertactin_virulence_factor"/>
</dbReference>
<dbReference type="PRINTS" id="PR01484">
    <property type="entry name" value="PRTACTNFAMLY"/>
</dbReference>
<organism evidence="10 11">
    <name type="scientific">Ereboglobus luteus</name>
    <dbReference type="NCBI Taxonomy" id="1796921"/>
    <lineage>
        <taxon>Bacteria</taxon>
        <taxon>Pseudomonadati</taxon>
        <taxon>Verrucomicrobiota</taxon>
        <taxon>Opitutia</taxon>
        <taxon>Opitutales</taxon>
        <taxon>Opitutaceae</taxon>
        <taxon>Ereboglobus</taxon>
    </lineage>
</organism>
<dbReference type="PROSITE" id="PS51208">
    <property type="entry name" value="AUTOTRANSPORTER"/>
    <property type="match status" value="1"/>
</dbReference>
<dbReference type="InterPro" id="IPR013425">
    <property type="entry name" value="Autotrns_rpt"/>
</dbReference>
<dbReference type="SUPFAM" id="SSF51126">
    <property type="entry name" value="Pectin lyase-like"/>
    <property type="match status" value="6"/>
</dbReference>
<dbReference type="InterPro" id="IPR005546">
    <property type="entry name" value="Autotransporte_beta"/>
</dbReference>
<evidence type="ECO:0000256" key="6">
    <source>
        <dbReference type="ARBA" id="ARBA00023136"/>
    </source>
</evidence>
<keyword evidence="11" id="KW-1185">Reference proteome</keyword>
<dbReference type="Pfam" id="PF12951">
    <property type="entry name" value="PATR"/>
    <property type="match status" value="13"/>
</dbReference>
<dbReference type="PANTHER" id="PTHR35037">
    <property type="entry name" value="C-TERMINAL REGION OF AIDA-LIKE PROTEIN"/>
    <property type="match status" value="1"/>
</dbReference>
<dbReference type="SMART" id="SM00710">
    <property type="entry name" value="PbH1"/>
    <property type="match status" value="19"/>
</dbReference>
<dbReference type="InterPro" id="IPR051551">
    <property type="entry name" value="Autotransporter_adhesion"/>
</dbReference>
<dbReference type="KEGG" id="elut:CKA38_03500"/>
<dbReference type="EMBL" id="CP023004">
    <property type="protein sequence ID" value="AWI08438.1"/>
    <property type="molecule type" value="Genomic_DNA"/>
</dbReference>
<dbReference type="PANTHER" id="PTHR35037:SF3">
    <property type="entry name" value="C-TERMINAL REGION OF AIDA-LIKE PROTEIN"/>
    <property type="match status" value="1"/>
</dbReference>
<proteinExistence type="predicted"/>
<dbReference type="SMART" id="SM00869">
    <property type="entry name" value="Autotransporter"/>
    <property type="match status" value="1"/>
</dbReference>
<keyword evidence="5 8" id="KW-0732">Signal</keyword>
<name>A0A2U8E0S0_9BACT</name>
<dbReference type="SUPFAM" id="SSF103515">
    <property type="entry name" value="Autotransporter"/>
    <property type="match status" value="1"/>
</dbReference>
<gene>
    <name evidence="10" type="ORF">CKA38_03500</name>
</gene>
<protein>
    <recommendedName>
        <fullName evidence="9">Autotransporter domain-containing protein</fullName>
    </recommendedName>
</protein>
<evidence type="ECO:0000259" key="9">
    <source>
        <dbReference type="PROSITE" id="PS51208"/>
    </source>
</evidence>
<evidence type="ECO:0000256" key="1">
    <source>
        <dbReference type="ARBA" id="ARBA00004196"/>
    </source>
</evidence>
<feature type="domain" description="Autotransporter" evidence="9">
    <location>
        <begin position="6161"/>
        <end position="6432"/>
    </location>
</feature>
<dbReference type="OrthoDB" id="177490at2"/>
<evidence type="ECO:0000313" key="10">
    <source>
        <dbReference type="EMBL" id="AWI08438.1"/>
    </source>
</evidence>
<keyword evidence="4" id="KW-0964">Secreted</keyword>
<keyword evidence="7" id="KW-0998">Cell outer membrane</keyword>
<sequence length="6432" mass="647984">MIKNLQLRSFRFIHQLAFLLAVVASMCAAKPFLEAQSTWQTTGNGAWGAAANWNNGVPNAADATAIISNDLSAGNHTITIANPGVIVGTLSIEGNNATASTIIIQSSTLGFEATGGQNAVLNYQGSNYITISSVINLLSDFTIQAGTDPLLPAFASKLTISGRIDGNGNTLYVNAGHAPATTTISGAITGAGTQLIKTGGGALVLSNSNNTFSGGLDVFVGAVTTTIGNRANAGTVLGAGVAATGANYLGIGDIKVANSDALLTINSAANNYAGQHVTLGGGLILLENGGGLRISENDARTTFRFNFNSGTLSGGTNPNHGTLTLAGADFVYNADGSGGTLFENAPTLVFDTSRNATAMNVKMNNTAMLGAFGVVRKTGTNALTFTAGDTGAFRADEFVIESGLGAVTLNQTALDLANGLTFSGTNARFTNLLTLPTGSVSFGRADQLSNSSALNIGQNVITNLLLNGYDQTFSSINIATDARLGIWMSASTPSTLTIGGLTSSVATPTTNPQGANYLSIYNWKGNPNTHLLDGTVVSNGNIVKAIGGVDLSKVWFRGYAPGATLDASGNLVPVDFLRTTLNSSGSWFNFAAWSVDIANGAGSEVTLAATAPNGAINLQNQAVTIGHFITDKNLAYNSISFNITTGALVFDSGVMESGSKAPSTISGTGGLNINAGVVLNNNLILLATGKNSQPGNSSNGIGFGTSVISGSGRLIVQGAGMSISAATARPNFNGGIDLHSTLSFDHPGNTNTALTLGTGTLTLYQGAVMRNYAGSQSASLDNPLVIAGNFAIQNVHFTGIGNTELDADRTIAVSGGSSFRSGVNLVGAGKLTLNIAGSLGLYSDGNVFSGGLVKTGAGSLNVYLHNDLVTGTLAPGSNYLGSGSMALNAGSITVTGSVNDLGDALYSATLDGALYTAGKTTMTFNLVDTTISEGTEWTIGTAATHYLNLYANRNLTINESFLTGFVNLYANPGAGITQTISSTMSNGFTGIGTLTKQGVGTTILSSTAGITTLSITNGTFIIDGDNYIKPRAGVNQPALTMSGGLLQTTTGTNSFNALSVTGNTGFMLSNHSSLLFNGVGTWATTGNTYQLSLANDSGIWSTAAKPTEYDTYVYITNSGTAAFASRLSLIAFTGYEQGAEFVQSGTLWFIAPSGQQLGEWAGAADGSNGDTDRLWSSGSNWINGVPNASGRVAAVRDLDSMLNNNIITVDMDATVGKLLLESAGAQYFTLDSTAAGTLVFDNSASGTSAFLINQGVHSATIRTNMRLDSDLEIKTTSANRLIMTGYITGTGAIIYNTPYAGGNQGVTTFGTVENSGSSASDYTGGFWMLGSTQTSRGAAANTRYVLVASHGSVFGTGSLFGDGGDASKNLQALNIGDGTAGRWYYLRSATTNVAHTVDASVRIAGNLNFGADNYTDYYTLTIQSDAPSYVASGTWVLYGYNYFPGNARLILKTDLQGPGGFDLQDTRRDGNSNSSCTTAFYGDNTFTGGVIIRAGVGVGSDTAFGTGTVSILGTTDFWALGGNRTISNNLVFNSSGEILWRTSNFTLDYSGTSTLVQTAKMYPKSGVTVIVPASHTFAGAGGLAINEQGTIRLEGAHEYTGNTSISNGTLSVGDNLSIGGSGTLIFGGASAGTLASYGDAITLSNDVLFTGAYIGLNGNAGLLTLDPSLGVTLNNNKTIAVTGTAVFGANLAINGDYGINKTFAGTLVINSGNSTYTGNTAITQGTLRVNAAGDITLGEADAGNNYLGTGHVTFTSGNFARLLELVTTDGSSVNLHGNLALTGNSAVNTASINITDTAGAISGANIDTKIVTETNSTISGNAYGYLRTAGDIIKTGTATLHWTGGNIVTPNFILREGALDLGSANSTRTGLGSFTLGTATFNVSGSQTFAGTLFNLAGSGTINMNGASGSSLLTFQNLGSWNGTLDIINWNGNSTYGGGATQVRFVSDVLNAFDYARLAAISFYSSGVITYAPGAKILKNPQQFYEIIPLGVSAEWVGDASGNNWGNTANWKGNISPTGPGAVAVFSNTLQLGGDPVHIDVANLKLGGLMFTNNTGENYSLDGQSITFEQMDSDEVANLTLQNNNSVTIANAGIALSNRLVVSTVGSGTLTINAPVSGTQGMIKSGAGELVLASNAGSFSGGITLLDGTLTAAASSSVSSGSVIAGPLGTGTLTVAGTLAPTLAFAAAGAQTIDNAINLDTQLDGTDAVDITLKLDAASGNETTLTSGIAQSGSGVASLEKTGDGALTLAAASAHTGTTTVSAGTLAFTAANAIASSTAVIVNATLATGDIKQTLTNLSGTGHIIAGADGNNLTGHVIALNTAATTYSGSITGDGALTKTGTGTLTLGGVNTHTGSTTIHEGTLVAATAGGDSARALGSGTIFYTNALGSTLRLEGSGTLSQGQHVAAGASGTVQVANGGTLGITASKSPALFVGENGAFTSVGNITFLDNHVSGRNGAAVYTGDGASLSFNSGTATFASGSVSGVAFGGAIYSEGSLDIASSQSELIFQDNQAHRGSAIYTEGSVSIDTDGSSLLFVSNTARDPASPIHPYTNGGAMRALGGLSINMTGGGTLALLDNYASSFGGAIASGTTAGGGHIGDVSITGDYGRIEMSGNIAFNGSAGAIWSAGSIAISATSAALMVTSNTSAKGNSGGAFHASDGDIIISGSYGIIEIAGNVIADTNWRGGGAFHAFAGDIVINPAATGTLSIAGNSSSANGGAFYTEAGDIVISGSYGEMFITSNVASESGGAFYAEEGNIVIGGTHGGIFIESNTATDGGAFYTLDGSVRFSATASGDLRITDNYADNAGGAIVAYGDVVMGGAYDSILINSNTAQGFASAIYTYGGSVAISATTSGSLEIANNSALGGRSAIYAGEGFSITGDYDVISITGNTASAYSGVVYTTKNIVITPGAVETLVIASNTASSGGAFYSTGTTIIGGGVENISIAGNTVDSRGGAIYGGDIVISPDAAETLVVTSNTAVRGGAFYSVRSTTIGGVENMSVANNTADARGGAFYSGSNFTLTVADGAVFTATNNKAADDASGGFLYTAGGSMLFDIGAGATATIGDANSISAVTDSIAAATDVSLTKTGAGALTLWARNTYTGTTFVSGGVLNITGWTGSTAGVVIGAAAADSGTINVSGYLGSTGTITVGGAGAGALSISGSGFATAAGVYSQNARSTLTLDASARGTGDAFVYASSATVGGTISVSGFTTGTAFSTASAVLAEGKQVLISATSGTIAGVFASATLAGFDGAGLPDYLYGGVYKNGAATQYLAGVNLSWLGGAADGHGDFTIASGTGFNVDVSLANQNNGPYASGWDGKTLTLTTGNSGTLVLSASNSFSGNIYLRNGTLVAAAAGGNTALALGSGTIVYTNPLGSTLRFAGTGTLNQTQRVTTGASGTVRVADGGTLVITATAAPALYIDANGSFTSVGNITFLDSWEANRHGAAVYADAGAALSFNSGTVAFVNGFIYEIGQGGAIYAADSLAITASQSEIVFRDNQAYRGGAIFAEDSVSIDTAGSSLLFASNTAFAVDEVHSFLSAGGAVFTFNDLSINMTGGGTLAFLNNYAHEVGGAIASGTETNAPGDYAGGVSITGDYERIVMSGNVAFSSGGAIWSAGTVAISATSGALIITSNTSLDSTFGSAIHTSEGDITIGGSYGVIEIADNVTVASSWRGGGALSASSGDIVINPAATGTLSLVSNTSSVNGGALHTMEGDIMIGGSYGDVFINSNVASENGGAFYAEQGDVIIAGTHGGIFINSNTSANGGAFYASRGTVRFSATTAGELRIVDNYASNAGGVIIAHGGIVINGDYGSILINSNTAQSFASAIYTYNGSVVISATASGSLQIANNCALGSYGAIYAGNGFSITGEYDDVSITGNTSSSHSGAVFTSKNIVIAPDAETLAIADNAAQYGGAFYSSGTTVIGGGAKNISIAGNTASGIGGAIYAGSGFALNLAAGGVFTATNNMAANNASGGFLYTNSGSMLFDIGANASAAIGGTNSIAATTDSIAAGAGVSLTKTGAGALTLWANNTYTGTTFVNAGKLDLRGYVSSTHTLVASGATLAGTGTAGGHVTIQGGGHLSPGASPGQFTILGNLTLENNAQLDWELGARTDPGHMYHSGTNDLLIVGGNVTASGMSRVNITTTATLAKGEYDLINYAGALSGGHGNFAIGLVDGLVLTGTDLGKYRIVTSETNWIKLAYDLGGYAIWDGDNTSLWNNDEPNGGNGTWYAPGQLSGTHTAWTGTDAAVNGEWEQGEFAIFKGVSGTVTVVNSGTTIELSGAQFRTDGYLLTGGTLTTSGSDADIILNIDTLDYRSGAAVSTTIATQITGTHGVTKAGGEGTLVLSGSNTYAGPTQILSGTLVMTNEHAIGDNTATISTDATLRVATGSMTFSNTLTGEGLFEVDLASSSDAFSFSLQSFSPSALFSGTAKFLKSAFTLNNNALANADVILGANNTTTVATGTHAIGNLAIDGGTLVFTHATGTRADGIIRTGTLDAISGTVTVTSTYSGSTGLFAKPLLQQDEGYRVLLIDATALSNTSLTLAGGTTTTAAIKNTASVTTATATYAQTLDYTNGLSVAYELTQLDLLANQTTTLADDTEPPAGGSELHALITGAGNLQIDATSAITLNNAANTHTGTTLVNTGTLVSGTSNALGNTAWLAVTATAAYNLNGHTQTIANGAQIDGTLHGSGSLGLGGLATITSTNANFAANIGVTGTTIIASTQALGTTTGTIAIAANAALQTASATGAFTKTLAGSGAFELLGTSTITLAGDNTAYSGTFAISAASRLAASTNANLGNAALSGSGVFEKIDAATALTIDHANTTFTGTTLITGGTLRLENLQGVGTSAVINNAILDLAATGTFANNITGTGTSHVSSGSYGSYTVLTGTNSTDWNITGAAQVSSTTNLGAGNTHIDGELSLAATTAWAYSNTLTGTGTLAVNLSGSAFTFSPSAFSSSAFFEGVLALENTTYNLFHNTANESALANATLRTQAGSIINLGTNSVSGTMKINGLELIGGTINVHLQSPDTAHVLEVNELTVANADSVSFNLDTSLTPAGAPTTGNFLDQDSGTNSIQLVKAASLDEAGKQMNLLFNGAAPSNTGTTLIVGDGHGNTDIEATYNYAAFSSGSAHVTGSAHSNHIEGPGIYVDYLLTELKTNTNLVLDNAGATDTVLGAKITGTGNLTIQARDTQIFLSHSNAYTGTTTISSGTLIAAANDALGQTAHLLITGTAAYNLNGHTQTIANGAQIDGTLHGSGSLGLGGLATITSTNAAFAANVGVTGTTIINNTQALGNTGTIAIASGATLSADGATGDLSKTLAGQGGVSLVNSATITLTADNTNYSGTFAISATSRLAASTNANLGNAALSGSGVFEKINAATALTIDHANNTFTGTTLITGGTLRLENLQGVGTSAVINNANLDLAATGTFSNNITGTGTSHVTQGSYGSYTVLTGTNSTDWHITGAAQVSSTANLGAGATHIDGLLDIDSATAWLYTNALSGTGILKVDTNNNAFSFSPSVFQPFSPFRGVLELHSAAFDLSGTNTAVLTEATLQIDENAFVATGSGAQQIGNLTLTSGTLGFTLAASGTEAAGIIRTGTLAVHDTVLVIDTGALPGNTLPLLQQDEPHTITLVESTTLAAGGKTLITGTQLVDQLGNQITDATQLDIAQSGDIVASGTYDFAAVASNTGIHLSYELTALDLLAGKTTLLTGDIDDAILNGADELHAKVSGSGNLRVEAAGSITLNNTNTYTGTTTLATGTLIAGANEALGQTSFLVVEIPATYDLNGNTQTLANGGQIDGLLTGTGALTLSTGTLLVTSSNTGFTAQTNINAPATARITDIDALGSAAIELEGILIVDTTGTGALQNTLSGTGTLIKDNTGIVAINHSNAGFTGDASIDEGRLIAAKIDALGTAAITVADGAAFEQLNVTGTLQNELHGEGLHQLTNSTLTLANPAGYTIAATTLDATSALILETTGYRFRALELNNGALAFAATAPTAAAQIDTLGDTTGRFILNAKLADITAGINPAGTVANHLAIADAGAGRHDVYINPISEPPAAINFAIELITTGSGSATFAMANPGGKLEYDLTTIELVQGDGSVYTPDTNKWYLSDRNLSHAADAIINTASTLALDWAYALDALHLRLGDIRAETLTRSDNPKSGNLWIRARGYRLNAANDLSGMSFRQYGWGMTGGADKIFETETGVHLLGAFIDTGGVDRDFDNGGNGKTRNVAVGAYLTLLKQTGWHLDVVARLDRYSNEFEAKAVDGRTTRGKYTTGAQSLSAEFGRRLQRTDGWWVEPGVQVAVLSLDSANYSTQATADQRAIDVHVDSSKTWQYRALVRFGKQIPGSRWAPYGKFAAVSVESSDGEISAHGKTFEANYDGKRVEFGLGTSYRINDISQVYFDYEYAKAQFYERPWSLNLGYRRLW</sequence>
<evidence type="ECO:0000256" key="2">
    <source>
        <dbReference type="ARBA" id="ARBA00004442"/>
    </source>
</evidence>
<dbReference type="GO" id="GO:0009279">
    <property type="term" value="C:cell outer membrane"/>
    <property type="evidence" value="ECO:0007669"/>
    <property type="project" value="UniProtKB-SubCell"/>
</dbReference>
<dbReference type="GO" id="GO:0005576">
    <property type="term" value="C:extracellular region"/>
    <property type="evidence" value="ECO:0007669"/>
    <property type="project" value="UniProtKB-SubCell"/>
</dbReference>
<feature type="signal peptide" evidence="8">
    <location>
        <begin position="1"/>
        <end position="28"/>
    </location>
</feature>
<evidence type="ECO:0000256" key="7">
    <source>
        <dbReference type="ARBA" id="ARBA00023237"/>
    </source>
</evidence>
<evidence type="ECO:0000256" key="8">
    <source>
        <dbReference type="SAM" id="SignalP"/>
    </source>
</evidence>
<evidence type="ECO:0000256" key="4">
    <source>
        <dbReference type="ARBA" id="ARBA00022525"/>
    </source>
</evidence>
<dbReference type="InterPro" id="IPR012332">
    <property type="entry name" value="Autotransporter_pectin_lyase_C"/>
</dbReference>
<dbReference type="InterPro" id="IPR011050">
    <property type="entry name" value="Pectin_lyase_fold/virulence"/>
</dbReference>
<dbReference type="InterPro" id="IPR006626">
    <property type="entry name" value="PbH1"/>
</dbReference>
<dbReference type="InterPro" id="IPR036709">
    <property type="entry name" value="Autotransporte_beta_dom_sf"/>
</dbReference>
<evidence type="ECO:0000256" key="3">
    <source>
        <dbReference type="ARBA" id="ARBA00004613"/>
    </source>
</evidence>
<dbReference type="Pfam" id="PF03212">
    <property type="entry name" value="Pertactin"/>
    <property type="match status" value="1"/>
</dbReference>
<dbReference type="InterPro" id="IPR003368">
    <property type="entry name" value="POMP_repeat"/>
</dbReference>
<evidence type="ECO:0000313" key="11">
    <source>
        <dbReference type="Proteomes" id="UP000244896"/>
    </source>
</evidence>
<comment type="subcellular location">
    <subcellularLocation>
        <location evidence="1">Cell envelope</location>
    </subcellularLocation>
    <subcellularLocation>
        <location evidence="2">Cell outer membrane</location>
    </subcellularLocation>
    <subcellularLocation>
        <location evidence="3">Secreted</location>
    </subcellularLocation>
</comment>
<reference evidence="10 11" key="1">
    <citation type="journal article" date="2018" name="Syst. Appl. Microbiol.">
        <title>Ereboglobus luteus gen. nov. sp. nov. from cockroach guts, and new insights into the oxygen relationship of the genera Opitutus and Didymococcus (Verrucomicrobia: Opitutaceae).</title>
        <authorList>
            <person name="Tegtmeier D."/>
            <person name="Belitz A."/>
            <person name="Radek R."/>
            <person name="Heimerl T."/>
            <person name="Brune A."/>
        </authorList>
    </citation>
    <scope>NUCLEOTIDE SEQUENCE [LARGE SCALE GENOMIC DNA]</scope>
    <source>
        <strain evidence="10 11">Ho45</strain>
    </source>
</reference>
<dbReference type="NCBIfam" id="TIGR02601">
    <property type="entry name" value="autotrns_rpt"/>
    <property type="match status" value="10"/>
</dbReference>
<dbReference type="NCBIfam" id="TIGR01376">
    <property type="entry name" value="POMP_repeat"/>
    <property type="match status" value="1"/>
</dbReference>
<accession>A0A2U8E0S0</accession>
<dbReference type="Proteomes" id="UP000244896">
    <property type="component" value="Chromosome"/>
</dbReference>
<feature type="chain" id="PRO_5015999170" description="Autotransporter domain-containing protein" evidence="8">
    <location>
        <begin position="29"/>
        <end position="6432"/>
    </location>
</feature>
<dbReference type="InterPro" id="IPR004899">
    <property type="entry name" value="Pertactin_central"/>
</dbReference>
<evidence type="ECO:0000256" key="5">
    <source>
        <dbReference type="ARBA" id="ARBA00022729"/>
    </source>
</evidence>